<accession>A0A8J3MA96</accession>
<keyword evidence="2" id="KW-0813">Transport</keyword>
<organism evidence="7 8">
    <name type="scientific">Seohaeicola zhoushanensis</name>
    <dbReference type="NCBI Taxonomy" id="1569283"/>
    <lineage>
        <taxon>Bacteria</taxon>
        <taxon>Pseudomonadati</taxon>
        <taxon>Pseudomonadota</taxon>
        <taxon>Alphaproteobacteria</taxon>
        <taxon>Rhodobacterales</taxon>
        <taxon>Roseobacteraceae</taxon>
        <taxon>Seohaeicola</taxon>
    </lineage>
</organism>
<sequence>MSFGTVLRAGAVALAMTAPAMAETVKVGVIGPFSGPFSGSFGEPFRQGVETYVAMNGQPADGIEVEFIWRDLQKPDPGQARALAQELVAKDGVQYLAGFVFTPNAIAAAGISQQAKIPTVIFNASASAVVSQSEYYVRTSNTLAQVSVPTAQDALDKGYKTVVTAVSDYAPGVDAETNFAKAFTEGGGEVLESIRMPLSTTDFGPYLQSIQLKKPDALFVFLPYGPPTYSFVNAYRDNGLDKAGIAFVGTSETQEVDLQSLGDAALGLETGYFYSAAHESPENDAFKAKLKELYPNAEPNPATVAAFDGTHALYEMIRATGGKTDPDAAIAAIKGKSWESPRGPITIDADTRDIVQNVYIRKVEKDADGRLVNREYKTYEAQPDFGAQK</sequence>
<dbReference type="InterPro" id="IPR000709">
    <property type="entry name" value="Leu_Ile_Val-bd"/>
</dbReference>
<evidence type="ECO:0000256" key="4">
    <source>
        <dbReference type="ARBA" id="ARBA00022970"/>
    </source>
</evidence>
<evidence type="ECO:0000259" key="6">
    <source>
        <dbReference type="Pfam" id="PF13458"/>
    </source>
</evidence>
<dbReference type="PANTHER" id="PTHR30483:SF6">
    <property type="entry name" value="PERIPLASMIC BINDING PROTEIN OF ABC TRANSPORTER FOR NATURAL AMINO ACIDS"/>
    <property type="match status" value="1"/>
</dbReference>
<proteinExistence type="inferred from homology"/>
<dbReference type="SUPFAM" id="SSF53822">
    <property type="entry name" value="Periplasmic binding protein-like I"/>
    <property type="match status" value="1"/>
</dbReference>
<dbReference type="PANTHER" id="PTHR30483">
    <property type="entry name" value="LEUCINE-SPECIFIC-BINDING PROTEIN"/>
    <property type="match status" value="1"/>
</dbReference>
<reference evidence="7" key="1">
    <citation type="journal article" date="2014" name="Int. J. Syst. Evol. Microbiol.">
        <title>Complete genome sequence of Corynebacterium casei LMG S-19264T (=DSM 44701T), isolated from a smear-ripened cheese.</title>
        <authorList>
            <consortium name="US DOE Joint Genome Institute (JGI-PGF)"/>
            <person name="Walter F."/>
            <person name="Albersmeier A."/>
            <person name="Kalinowski J."/>
            <person name="Ruckert C."/>
        </authorList>
    </citation>
    <scope>NUCLEOTIDE SEQUENCE</scope>
    <source>
        <strain evidence="7">KCTC 42650</strain>
    </source>
</reference>
<reference evidence="7" key="2">
    <citation type="submission" date="2020-09" db="EMBL/GenBank/DDBJ databases">
        <authorList>
            <person name="Sun Q."/>
            <person name="Kim S."/>
        </authorList>
    </citation>
    <scope>NUCLEOTIDE SEQUENCE</scope>
    <source>
        <strain evidence="7">KCTC 42650</strain>
    </source>
</reference>
<evidence type="ECO:0000313" key="8">
    <source>
        <dbReference type="Proteomes" id="UP000626220"/>
    </source>
</evidence>
<evidence type="ECO:0000256" key="1">
    <source>
        <dbReference type="ARBA" id="ARBA00010062"/>
    </source>
</evidence>
<dbReference type="InterPro" id="IPR028081">
    <property type="entry name" value="Leu-bd"/>
</dbReference>
<protein>
    <submittedName>
        <fullName evidence="7">ABC transporter substrate-binding protein</fullName>
    </submittedName>
</protein>
<comment type="caution">
    <text evidence="7">The sequence shown here is derived from an EMBL/GenBank/DDBJ whole genome shotgun (WGS) entry which is preliminary data.</text>
</comment>
<evidence type="ECO:0000256" key="2">
    <source>
        <dbReference type="ARBA" id="ARBA00022448"/>
    </source>
</evidence>
<dbReference type="Proteomes" id="UP000626220">
    <property type="component" value="Unassembled WGS sequence"/>
</dbReference>
<evidence type="ECO:0000313" key="7">
    <source>
        <dbReference type="EMBL" id="GHF72306.1"/>
    </source>
</evidence>
<keyword evidence="4" id="KW-0029">Amino-acid transport</keyword>
<evidence type="ECO:0000256" key="5">
    <source>
        <dbReference type="SAM" id="SignalP"/>
    </source>
</evidence>
<keyword evidence="8" id="KW-1185">Reference proteome</keyword>
<feature type="chain" id="PRO_5035191475" evidence="5">
    <location>
        <begin position="23"/>
        <end position="389"/>
    </location>
</feature>
<dbReference type="Gene3D" id="3.40.50.2300">
    <property type="match status" value="2"/>
</dbReference>
<dbReference type="InterPro" id="IPR051010">
    <property type="entry name" value="BCAA_transport"/>
</dbReference>
<dbReference type="GO" id="GO:0006865">
    <property type="term" value="P:amino acid transport"/>
    <property type="evidence" value="ECO:0007669"/>
    <property type="project" value="UniProtKB-KW"/>
</dbReference>
<comment type="similarity">
    <text evidence="1">Belongs to the leucine-binding protein family.</text>
</comment>
<dbReference type="PRINTS" id="PR00337">
    <property type="entry name" value="LEUILEVALBP"/>
</dbReference>
<name>A0A8J3MA96_9RHOB</name>
<dbReference type="InterPro" id="IPR028082">
    <property type="entry name" value="Peripla_BP_I"/>
</dbReference>
<dbReference type="Pfam" id="PF13458">
    <property type="entry name" value="Peripla_BP_6"/>
    <property type="match status" value="1"/>
</dbReference>
<keyword evidence="3 5" id="KW-0732">Signal</keyword>
<feature type="domain" description="Leucine-binding protein" evidence="6">
    <location>
        <begin position="24"/>
        <end position="366"/>
    </location>
</feature>
<evidence type="ECO:0000256" key="3">
    <source>
        <dbReference type="ARBA" id="ARBA00022729"/>
    </source>
</evidence>
<feature type="signal peptide" evidence="5">
    <location>
        <begin position="1"/>
        <end position="22"/>
    </location>
</feature>
<dbReference type="RefSeq" id="WP_229864459.1">
    <property type="nucleotide sequence ID" value="NZ_BNCJ01000031.1"/>
</dbReference>
<dbReference type="EMBL" id="BNCJ01000031">
    <property type="protein sequence ID" value="GHF72306.1"/>
    <property type="molecule type" value="Genomic_DNA"/>
</dbReference>
<dbReference type="CDD" id="cd20013">
    <property type="entry name" value="PBP1_RPA0985_benzoate-like"/>
    <property type="match status" value="1"/>
</dbReference>
<gene>
    <name evidence="7" type="ORF">GCM10017056_49100</name>
</gene>
<dbReference type="AlphaFoldDB" id="A0A8J3MA96"/>